<sequence>SLENEKGKNPTLSSVSMRFLGTLVKRSLKYNKNYADESPVENEDEMSKVQKGDDLRVSEEEGMKTKLKGKAVVPLARSLLVASDIPLRILSPRPDQMATINLSSIIGTDPNQFDPASYVEEDFYVMDAFGVSRLIPPTNIIRRREVWNLDGTTSWLILFVIVLCILLVESNARFVIWSNGSLQLLIENEAFGICEQNAQDIESYLFLRHEKGLSISGKNLKKDDGYAFFRIFKFHFDWFYRFNA</sequence>
<reference evidence="3" key="2">
    <citation type="journal article" date="2024" name="Plant">
        <title>Genomic evolution and insights into agronomic trait innovations of Sesamum species.</title>
        <authorList>
            <person name="Miao H."/>
            <person name="Wang L."/>
            <person name="Qu L."/>
            <person name="Liu H."/>
            <person name="Sun Y."/>
            <person name="Le M."/>
            <person name="Wang Q."/>
            <person name="Wei S."/>
            <person name="Zheng Y."/>
            <person name="Lin W."/>
            <person name="Duan Y."/>
            <person name="Cao H."/>
            <person name="Xiong S."/>
            <person name="Wang X."/>
            <person name="Wei L."/>
            <person name="Li C."/>
            <person name="Ma Q."/>
            <person name="Ju M."/>
            <person name="Zhao R."/>
            <person name="Li G."/>
            <person name="Mu C."/>
            <person name="Tian Q."/>
            <person name="Mei H."/>
            <person name="Zhang T."/>
            <person name="Gao T."/>
            <person name="Zhang H."/>
        </authorList>
    </citation>
    <scope>NUCLEOTIDE SEQUENCE</scope>
    <source>
        <strain evidence="3">K16</strain>
    </source>
</reference>
<organism evidence="3 4">
    <name type="scientific">Sesamum angolense</name>
    <dbReference type="NCBI Taxonomy" id="2727404"/>
    <lineage>
        <taxon>Eukaryota</taxon>
        <taxon>Viridiplantae</taxon>
        <taxon>Streptophyta</taxon>
        <taxon>Embryophyta</taxon>
        <taxon>Tracheophyta</taxon>
        <taxon>Spermatophyta</taxon>
        <taxon>Magnoliopsida</taxon>
        <taxon>eudicotyledons</taxon>
        <taxon>Gunneridae</taxon>
        <taxon>Pentapetalae</taxon>
        <taxon>asterids</taxon>
        <taxon>lamiids</taxon>
        <taxon>Lamiales</taxon>
        <taxon>Pedaliaceae</taxon>
        <taxon>Sesamum</taxon>
    </lineage>
</organism>
<feature type="transmembrane region" description="Helical" evidence="2">
    <location>
        <begin position="146"/>
        <end position="168"/>
    </location>
</feature>
<dbReference type="AlphaFoldDB" id="A0AAE1TAH7"/>
<keyword evidence="2" id="KW-0812">Transmembrane</keyword>
<dbReference type="GO" id="GO:1990269">
    <property type="term" value="F:RNA polymerase II C-terminal domain phosphoserine binding"/>
    <property type="evidence" value="ECO:0007669"/>
    <property type="project" value="TreeGrafter"/>
</dbReference>
<dbReference type="PANTHER" id="PTHR23146:SF0">
    <property type="entry name" value="RNA POLYMERASE-ASSOCIATED PROTEIN LEO1"/>
    <property type="match status" value="1"/>
</dbReference>
<protein>
    <submittedName>
        <fullName evidence="3">Protein LEO1</fullName>
    </submittedName>
</protein>
<evidence type="ECO:0000313" key="3">
    <source>
        <dbReference type="EMBL" id="KAK4384466.1"/>
    </source>
</evidence>
<feature type="compositionally biased region" description="Basic and acidic residues" evidence="1">
    <location>
        <begin position="45"/>
        <end position="61"/>
    </location>
</feature>
<feature type="non-terminal residue" evidence="3">
    <location>
        <position position="244"/>
    </location>
</feature>
<comment type="caution">
    <text evidence="3">The sequence shown here is derived from an EMBL/GenBank/DDBJ whole genome shotgun (WGS) entry which is preliminary data.</text>
</comment>
<keyword evidence="4" id="KW-1185">Reference proteome</keyword>
<reference evidence="3" key="1">
    <citation type="submission" date="2020-06" db="EMBL/GenBank/DDBJ databases">
        <authorList>
            <person name="Li T."/>
            <person name="Hu X."/>
            <person name="Zhang T."/>
            <person name="Song X."/>
            <person name="Zhang H."/>
            <person name="Dai N."/>
            <person name="Sheng W."/>
            <person name="Hou X."/>
            <person name="Wei L."/>
        </authorList>
    </citation>
    <scope>NUCLEOTIDE SEQUENCE</scope>
    <source>
        <strain evidence="3">K16</strain>
        <tissue evidence="3">Leaf</tissue>
    </source>
</reference>
<accession>A0AAE1TAH7</accession>
<dbReference type="PANTHER" id="PTHR23146">
    <property type="entry name" value="LEO1 PROTEIN"/>
    <property type="match status" value="1"/>
</dbReference>
<gene>
    <name evidence="3" type="ORF">Sango_3058000</name>
</gene>
<keyword evidence="2" id="KW-0472">Membrane</keyword>
<feature type="region of interest" description="Disordered" evidence="1">
    <location>
        <begin position="34"/>
        <end position="61"/>
    </location>
</feature>
<dbReference type="GO" id="GO:0016593">
    <property type="term" value="C:Cdc73/Paf1 complex"/>
    <property type="evidence" value="ECO:0007669"/>
    <property type="project" value="InterPro"/>
</dbReference>
<proteinExistence type="predicted"/>
<name>A0AAE1TAH7_9LAMI</name>
<keyword evidence="2" id="KW-1133">Transmembrane helix</keyword>
<evidence type="ECO:0000256" key="2">
    <source>
        <dbReference type="SAM" id="Phobius"/>
    </source>
</evidence>
<dbReference type="InterPro" id="IPR007149">
    <property type="entry name" value="Leo1"/>
</dbReference>
<evidence type="ECO:0000256" key="1">
    <source>
        <dbReference type="SAM" id="MobiDB-lite"/>
    </source>
</evidence>
<dbReference type="GO" id="GO:0006368">
    <property type="term" value="P:transcription elongation by RNA polymerase II"/>
    <property type="evidence" value="ECO:0007669"/>
    <property type="project" value="InterPro"/>
</dbReference>
<evidence type="ECO:0000313" key="4">
    <source>
        <dbReference type="Proteomes" id="UP001289374"/>
    </source>
</evidence>
<dbReference type="GO" id="GO:0032968">
    <property type="term" value="P:positive regulation of transcription elongation by RNA polymerase II"/>
    <property type="evidence" value="ECO:0007669"/>
    <property type="project" value="TreeGrafter"/>
</dbReference>
<dbReference type="Proteomes" id="UP001289374">
    <property type="component" value="Unassembled WGS sequence"/>
</dbReference>
<dbReference type="EMBL" id="JACGWL010000115">
    <property type="protein sequence ID" value="KAK4384466.1"/>
    <property type="molecule type" value="Genomic_DNA"/>
</dbReference>
<dbReference type="Pfam" id="PF04004">
    <property type="entry name" value="Leo1"/>
    <property type="match status" value="1"/>
</dbReference>